<evidence type="ECO:0000313" key="1">
    <source>
        <dbReference type="EMBL" id="MDM1049490.1"/>
    </source>
</evidence>
<gene>
    <name evidence="1" type="ORF">HX018_14715</name>
</gene>
<proteinExistence type="predicted"/>
<sequence length="88" mass="10215">MEITTKFDYGQTVWLINDNEIVKEKVEYIRAHVIGDAGGFRTEIKYDLGYDDLPFGDSKYNIENVEENRLFATLDELIQDIQVSHSNL</sequence>
<organism evidence="1 2">
    <name type="scientific">Sphingobacterium hotanense</name>
    <dbReference type="NCBI Taxonomy" id="649196"/>
    <lineage>
        <taxon>Bacteria</taxon>
        <taxon>Pseudomonadati</taxon>
        <taxon>Bacteroidota</taxon>
        <taxon>Sphingobacteriia</taxon>
        <taxon>Sphingobacteriales</taxon>
        <taxon>Sphingobacteriaceae</taxon>
        <taxon>Sphingobacterium</taxon>
    </lineage>
</organism>
<comment type="caution">
    <text evidence="1">The sequence shown here is derived from an EMBL/GenBank/DDBJ whole genome shotgun (WGS) entry which is preliminary data.</text>
</comment>
<dbReference type="Proteomes" id="UP001170954">
    <property type="component" value="Unassembled WGS sequence"/>
</dbReference>
<reference evidence="1" key="1">
    <citation type="submission" date="2020-06" db="EMBL/GenBank/DDBJ databases">
        <authorList>
            <person name="Dong N."/>
        </authorList>
    </citation>
    <scope>NUCLEOTIDE SEQUENCE</scope>
    <source>
        <strain evidence="1">R1692</strain>
    </source>
</reference>
<dbReference type="EMBL" id="JACAGK010000048">
    <property type="protein sequence ID" value="MDM1049490.1"/>
    <property type="molecule type" value="Genomic_DNA"/>
</dbReference>
<keyword evidence="2" id="KW-1185">Reference proteome</keyword>
<reference evidence="1" key="2">
    <citation type="journal article" date="2022" name="Sci. Total Environ.">
        <title>Prevalence, transmission, and molecular epidemiology of tet(X)-positive bacteria among humans, animals, and environmental niches in China: An epidemiological, and genomic-based study.</title>
        <authorList>
            <person name="Dong N."/>
            <person name="Zeng Y."/>
            <person name="Cai C."/>
            <person name="Sun C."/>
            <person name="Lu J."/>
            <person name="Liu C."/>
            <person name="Zhou H."/>
            <person name="Sun Q."/>
            <person name="Shu L."/>
            <person name="Wang H."/>
            <person name="Wang Y."/>
            <person name="Wang S."/>
            <person name="Wu C."/>
            <person name="Chan E.W."/>
            <person name="Chen G."/>
            <person name="Shen Z."/>
            <person name="Chen S."/>
            <person name="Zhang R."/>
        </authorList>
    </citation>
    <scope>NUCLEOTIDE SEQUENCE</scope>
    <source>
        <strain evidence="1">R1692</strain>
    </source>
</reference>
<accession>A0ABT7NQQ2</accession>
<protein>
    <submittedName>
        <fullName evidence="1">Uncharacterized protein</fullName>
    </submittedName>
</protein>
<name>A0ABT7NQQ2_9SPHI</name>
<dbReference type="RefSeq" id="WP_286651899.1">
    <property type="nucleotide sequence ID" value="NZ_JACAGK010000048.1"/>
</dbReference>
<evidence type="ECO:0000313" key="2">
    <source>
        <dbReference type="Proteomes" id="UP001170954"/>
    </source>
</evidence>